<reference evidence="1 2" key="1">
    <citation type="submission" date="2019-10" db="EMBL/GenBank/DDBJ databases">
        <authorList>
            <person name="Karimi E."/>
        </authorList>
    </citation>
    <scope>NUCLEOTIDE SEQUENCE [LARGE SCALE GENOMIC DNA]</scope>
    <source>
        <strain evidence="1">Acinetobacter sp. 8BE</strain>
    </source>
</reference>
<dbReference type="EMBL" id="CABWKZ010000045">
    <property type="protein sequence ID" value="VXA58064.1"/>
    <property type="molecule type" value="Genomic_DNA"/>
</dbReference>
<dbReference type="Proteomes" id="UP000430404">
    <property type="component" value="Unassembled WGS sequence"/>
</dbReference>
<evidence type="ECO:0000313" key="1">
    <source>
        <dbReference type="EMBL" id="VXA58064.1"/>
    </source>
</evidence>
<dbReference type="AlphaFoldDB" id="A0A653KAY7"/>
<evidence type="ECO:0000313" key="2">
    <source>
        <dbReference type="Proteomes" id="UP000430404"/>
    </source>
</evidence>
<protein>
    <submittedName>
        <fullName evidence="1">Uncharacterized protein</fullName>
    </submittedName>
</protein>
<accession>A0A653KAY7</accession>
<organism evidence="1 2">
    <name type="scientific">Acinetobacter proteolyticus</name>
    <dbReference type="NCBI Taxonomy" id="1776741"/>
    <lineage>
        <taxon>Bacteria</taxon>
        <taxon>Pseudomonadati</taxon>
        <taxon>Pseudomonadota</taxon>
        <taxon>Gammaproteobacteria</taxon>
        <taxon>Moraxellales</taxon>
        <taxon>Moraxellaceae</taxon>
        <taxon>Acinetobacter</taxon>
    </lineage>
</organism>
<proteinExistence type="predicted"/>
<gene>
    <name evidence="1" type="ORF">ACI8B_50549</name>
</gene>
<name>A0A653KAY7_9GAMM</name>
<sequence>MQNSLKNSNKSCNSGKNLYTLSGNGSPAGSFAIVLYEPRQDRKVATVVEL</sequence>